<comment type="caution">
    <text evidence="1">The sequence shown here is derived from an EMBL/GenBank/DDBJ whole genome shotgun (WGS) entry which is preliminary data.</text>
</comment>
<proteinExistence type="predicted"/>
<gene>
    <name evidence="1" type="ORF">ABEB36_014115</name>
</gene>
<sequence>MPFRTVQVTLRFHIDFTEKFKFEYQKPLNTCKDTSRKTGSVNNTKSQAENPVLNKPVEIAVLRQIAMNSALTMNMRQLAVAMGVICTSAQQVLKKGQVLSVRDSITAGTE</sequence>
<evidence type="ECO:0000313" key="1">
    <source>
        <dbReference type="EMBL" id="KAL1489177.1"/>
    </source>
</evidence>
<accession>A0ABD1E3C2</accession>
<dbReference type="EMBL" id="JBDJPC010000012">
    <property type="protein sequence ID" value="KAL1489177.1"/>
    <property type="molecule type" value="Genomic_DNA"/>
</dbReference>
<reference evidence="1 2" key="1">
    <citation type="submission" date="2024-05" db="EMBL/GenBank/DDBJ databases">
        <title>Genetic variation in Jamaican populations of the coffee berry borer (Hypothenemus hampei).</title>
        <authorList>
            <person name="Errbii M."/>
            <person name="Myrie A."/>
        </authorList>
    </citation>
    <scope>NUCLEOTIDE SEQUENCE [LARGE SCALE GENOMIC DNA]</scope>
    <source>
        <strain evidence="1">JA-Hopewell-2020-01-JO</strain>
        <tissue evidence="1">Whole body</tissue>
    </source>
</reference>
<dbReference type="AlphaFoldDB" id="A0ABD1E3C2"/>
<protein>
    <submittedName>
        <fullName evidence="1">Uncharacterized protein</fullName>
    </submittedName>
</protein>
<dbReference type="Proteomes" id="UP001566132">
    <property type="component" value="Unassembled WGS sequence"/>
</dbReference>
<evidence type="ECO:0000313" key="2">
    <source>
        <dbReference type="Proteomes" id="UP001566132"/>
    </source>
</evidence>
<organism evidence="1 2">
    <name type="scientific">Hypothenemus hampei</name>
    <name type="common">Coffee berry borer</name>
    <dbReference type="NCBI Taxonomy" id="57062"/>
    <lineage>
        <taxon>Eukaryota</taxon>
        <taxon>Metazoa</taxon>
        <taxon>Ecdysozoa</taxon>
        <taxon>Arthropoda</taxon>
        <taxon>Hexapoda</taxon>
        <taxon>Insecta</taxon>
        <taxon>Pterygota</taxon>
        <taxon>Neoptera</taxon>
        <taxon>Endopterygota</taxon>
        <taxon>Coleoptera</taxon>
        <taxon>Polyphaga</taxon>
        <taxon>Cucujiformia</taxon>
        <taxon>Curculionidae</taxon>
        <taxon>Scolytinae</taxon>
        <taxon>Hypothenemus</taxon>
    </lineage>
</organism>
<keyword evidence="2" id="KW-1185">Reference proteome</keyword>
<name>A0ABD1E3C2_HYPHA</name>